<feature type="transmembrane region" description="Helical" evidence="6">
    <location>
        <begin position="16"/>
        <end position="36"/>
    </location>
</feature>
<dbReference type="Gene3D" id="3.30.450.20">
    <property type="entry name" value="PAS domain"/>
    <property type="match status" value="3"/>
</dbReference>
<keyword evidence="4" id="KW-0808">Transferase</keyword>
<keyword evidence="6" id="KW-1133">Transmembrane helix</keyword>
<gene>
    <name evidence="8" type="ORF">SAMN05421742_105128</name>
</gene>
<dbReference type="SUPFAM" id="SSF55874">
    <property type="entry name" value="ATPase domain of HSP90 chaperone/DNA topoisomerase II/histidine kinase"/>
    <property type="match status" value="1"/>
</dbReference>
<dbReference type="InterPro" id="IPR004358">
    <property type="entry name" value="Sig_transdc_His_kin-like_C"/>
</dbReference>
<evidence type="ECO:0000256" key="1">
    <source>
        <dbReference type="ARBA" id="ARBA00000085"/>
    </source>
</evidence>
<dbReference type="GO" id="GO:0000155">
    <property type="term" value="F:phosphorelay sensor kinase activity"/>
    <property type="evidence" value="ECO:0007669"/>
    <property type="project" value="InterPro"/>
</dbReference>
<dbReference type="PROSITE" id="PS50109">
    <property type="entry name" value="HIS_KIN"/>
    <property type="match status" value="1"/>
</dbReference>
<dbReference type="Gene3D" id="3.30.565.10">
    <property type="entry name" value="Histidine kinase-like ATPase, C-terminal domain"/>
    <property type="match status" value="1"/>
</dbReference>
<dbReference type="EC" id="2.7.13.3" evidence="2"/>
<dbReference type="SMART" id="SM00388">
    <property type="entry name" value="HisKA"/>
    <property type="match status" value="1"/>
</dbReference>
<accession>A0A1G8AW54</accession>
<dbReference type="SUPFAM" id="SSF47384">
    <property type="entry name" value="Homodimeric domain of signal transducing histidine kinase"/>
    <property type="match status" value="1"/>
</dbReference>
<proteinExistence type="predicted"/>
<dbReference type="STRING" id="83401.SAMN05421742_105128"/>
<dbReference type="Pfam" id="PF12860">
    <property type="entry name" value="PAS_7"/>
    <property type="match status" value="2"/>
</dbReference>
<evidence type="ECO:0000256" key="3">
    <source>
        <dbReference type="ARBA" id="ARBA00022553"/>
    </source>
</evidence>
<dbReference type="AlphaFoldDB" id="A0A1G8AW54"/>
<evidence type="ECO:0000256" key="5">
    <source>
        <dbReference type="ARBA" id="ARBA00022777"/>
    </source>
</evidence>
<dbReference type="OrthoDB" id="9797304at2"/>
<protein>
    <recommendedName>
        <fullName evidence="2">histidine kinase</fullName>
        <ecNumber evidence="2">2.7.13.3</ecNumber>
    </recommendedName>
</protein>
<dbReference type="PANTHER" id="PTHR43047">
    <property type="entry name" value="TWO-COMPONENT HISTIDINE PROTEIN KINASE"/>
    <property type="match status" value="1"/>
</dbReference>
<evidence type="ECO:0000259" key="7">
    <source>
        <dbReference type="PROSITE" id="PS50109"/>
    </source>
</evidence>
<keyword evidence="9" id="KW-1185">Reference proteome</keyword>
<dbReference type="PANTHER" id="PTHR43047:SF72">
    <property type="entry name" value="OSMOSENSING HISTIDINE PROTEIN KINASE SLN1"/>
    <property type="match status" value="1"/>
</dbReference>
<organism evidence="8 9">
    <name type="scientific">Roseospirillum parvum</name>
    <dbReference type="NCBI Taxonomy" id="83401"/>
    <lineage>
        <taxon>Bacteria</taxon>
        <taxon>Pseudomonadati</taxon>
        <taxon>Pseudomonadota</taxon>
        <taxon>Alphaproteobacteria</taxon>
        <taxon>Rhodospirillales</taxon>
        <taxon>Rhodospirillaceae</taxon>
        <taxon>Roseospirillum</taxon>
    </lineage>
</organism>
<evidence type="ECO:0000313" key="9">
    <source>
        <dbReference type="Proteomes" id="UP000217076"/>
    </source>
</evidence>
<dbReference type="GO" id="GO:0009927">
    <property type="term" value="F:histidine phosphotransfer kinase activity"/>
    <property type="evidence" value="ECO:0007669"/>
    <property type="project" value="TreeGrafter"/>
</dbReference>
<dbReference type="Gene3D" id="1.10.287.130">
    <property type="match status" value="1"/>
</dbReference>
<dbReference type="InterPro" id="IPR036890">
    <property type="entry name" value="HATPase_C_sf"/>
</dbReference>
<keyword evidence="3" id="KW-0597">Phosphoprotein</keyword>
<evidence type="ECO:0000256" key="4">
    <source>
        <dbReference type="ARBA" id="ARBA00022679"/>
    </source>
</evidence>
<dbReference type="InterPro" id="IPR005467">
    <property type="entry name" value="His_kinase_dom"/>
</dbReference>
<sequence>MPLSASGLGFGPTEGGAWLLLFAGLALFGLLLGLLGQARARRAEARAAGAEHRLKVTAESLETAPWGVFQWPVDGEGEVETGRGSRRLAVILDLPTGSDSDWAAVIGGFGERARADLKRHVETLRDTGEGFSLELDHAASGRRLSLSGLRVVDWAGDLGDSDDPDAPSEPPPLADLLWVGDITEVHRDGAARARALAASRDRAGRLDGLLDALPLPVWQRDADLALVYCNRAYAQAVGAPDPAAVVADGRELAEGAEARRARALAAAARAGGGTHGGTFSVVMGGDRRRLAITETALDLPADDGNEDRLTVGLGIDVTDREEADALLRRHQAAHAQVLERLGTALAIFDAETRLVFANAAFARLFTLDPEWLAEGPGYGDLLETLRERRRLPEVADFKAFREGELARFANLLEPREEVQHLPDGTTLRRVVAPHPLGGLLLLLEDVTDTLALERNLNTQIAVQRETLDHLDQALAVIGPDRRLTLSNPAFTSLWGLDEGERAGIPAVRLGQRLAERLDPESAAQIGPLLEAPAPGAGRRVRLGDGEGRVVDGLAVGLPDGGTLLSFRDVTDAAEVERVLRQRAHVLAEANRLKSDFIADVSFELRTPLTTVAGFADVLGGGYYGELNSRQKEYATGIRDTALKLGQLISDIADLATIEAGQARLDLDSFDIHALLMAVAGLHRESLNRRRITLNFDCPPDIGRMVGDQARLKQALYHLLGNAIRFSSPGQGVILAAQRSEMDGADWIAFTVADQGSGIPEADQNAVFDPFRKAHGSPHGPNHPEGGGTGLGLPLVKRFIDLHGGTLDLTSVPDEGTTVTCHLPTNPTLPAD</sequence>
<keyword evidence="6" id="KW-0812">Transmembrane</keyword>
<name>A0A1G8AW54_9PROT</name>
<dbReference type="Pfam" id="PF13188">
    <property type="entry name" value="PAS_8"/>
    <property type="match status" value="1"/>
</dbReference>
<evidence type="ECO:0000256" key="6">
    <source>
        <dbReference type="SAM" id="Phobius"/>
    </source>
</evidence>
<dbReference type="InterPro" id="IPR000014">
    <property type="entry name" value="PAS"/>
</dbReference>
<evidence type="ECO:0000313" key="8">
    <source>
        <dbReference type="EMBL" id="SDH25181.1"/>
    </source>
</evidence>
<dbReference type="GO" id="GO:0005886">
    <property type="term" value="C:plasma membrane"/>
    <property type="evidence" value="ECO:0007669"/>
    <property type="project" value="TreeGrafter"/>
</dbReference>
<dbReference type="SMART" id="SM00387">
    <property type="entry name" value="HATPase_c"/>
    <property type="match status" value="1"/>
</dbReference>
<evidence type="ECO:0000256" key="2">
    <source>
        <dbReference type="ARBA" id="ARBA00012438"/>
    </source>
</evidence>
<dbReference type="SMART" id="SM00091">
    <property type="entry name" value="PAS"/>
    <property type="match status" value="3"/>
</dbReference>
<feature type="domain" description="Histidine kinase" evidence="7">
    <location>
        <begin position="599"/>
        <end position="826"/>
    </location>
</feature>
<dbReference type="CDD" id="cd00082">
    <property type="entry name" value="HisKA"/>
    <property type="match status" value="1"/>
</dbReference>
<dbReference type="Pfam" id="PF02518">
    <property type="entry name" value="HATPase_c"/>
    <property type="match status" value="1"/>
</dbReference>
<dbReference type="InterPro" id="IPR036097">
    <property type="entry name" value="HisK_dim/P_sf"/>
</dbReference>
<dbReference type="PRINTS" id="PR00344">
    <property type="entry name" value="BCTRLSENSOR"/>
</dbReference>
<keyword evidence="5" id="KW-0418">Kinase</keyword>
<dbReference type="Proteomes" id="UP000217076">
    <property type="component" value="Unassembled WGS sequence"/>
</dbReference>
<dbReference type="SUPFAM" id="SSF55785">
    <property type="entry name" value="PYP-like sensor domain (PAS domain)"/>
    <property type="match status" value="3"/>
</dbReference>
<reference evidence="9" key="1">
    <citation type="submission" date="2016-10" db="EMBL/GenBank/DDBJ databases">
        <authorList>
            <person name="Varghese N."/>
            <person name="Submissions S."/>
        </authorList>
    </citation>
    <scope>NUCLEOTIDE SEQUENCE [LARGE SCALE GENOMIC DNA]</scope>
    <source>
        <strain evidence="9">930I</strain>
    </source>
</reference>
<dbReference type="Pfam" id="PF00512">
    <property type="entry name" value="HisKA"/>
    <property type="match status" value="1"/>
</dbReference>
<dbReference type="EMBL" id="FNCV01000005">
    <property type="protein sequence ID" value="SDH25181.1"/>
    <property type="molecule type" value="Genomic_DNA"/>
</dbReference>
<keyword evidence="6" id="KW-0472">Membrane</keyword>
<dbReference type="InterPro" id="IPR003661">
    <property type="entry name" value="HisK_dim/P_dom"/>
</dbReference>
<dbReference type="InterPro" id="IPR035965">
    <property type="entry name" value="PAS-like_dom_sf"/>
</dbReference>
<dbReference type="InterPro" id="IPR003594">
    <property type="entry name" value="HATPase_dom"/>
</dbReference>
<dbReference type="RefSeq" id="WP_092618723.1">
    <property type="nucleotide sequence ID" value="NZ_FNCV01000005.1"/>
</dbReference>
<comment type="catalytic activity">
    <reaction evidence="1">
        <text>ATP + protein L-histidine = ADP + protein N-phospho-L-histidine.</text>
        <dbReference type="EC" id="2.7.13.3"/>
    </reaction>
</comment>